<evidence type="ECO:0000313" key="2">
    <source>
        <dbReference type="EMBL" id="ADU63945.1"/>
    </source>
</evidence>
<feature type="signal peptide" evidence="1">
    <location>
        <begin position="1"/>
        <end position="35"/>
    </location>
</feature>
<dbReference type="OrthoDB" id="5442117at2"/>
<keyword evidence="3" id="KW-1185">Reference proteome</keyword>
<dbReference type="eggNOG" id="ENOG5031833">
    <property type="taxonomic scope" value="Bacteria"/>
</dbReference>
<name>E6VYS8_PSEA9</name>
<proteinExistence type="predicted"/>
<dbReference type="KEGG" id="das:Daes_2951"/>
<evidence type="ECO:0000256" key="1">
    <source>
        <dbReference type="SAM" id="SignalP"/>
    </source>
</evidence>
<dbReference type="EMBL" id="CP002431">
    <property type="protein sequence ID" value="ADU63945.1"/>
    <property type="molecule type" value="Genomic_DNA"/>
</dbReference>
<feature type="chain" id="PRO_5003213804" description="Lipoprotein" evidence="1">
    <location>
        <begin position="36"/>
        <end position="165"/>
    </location>
</feature>
<reference evidence="2 3" key="2">
    <citation type="journal article" date="2014" name="Genome Announc.">
        <title>Complete Genome Sequence of the Subsurface, Mesophilic Sulfate-Reducing Bacterium Desulfovibrio aespoeensis Aspo-2.</title>
        <authorList>
            <person name="Pedersen K."/>
            <person name="Bengtsson A."/>
            <person name="Edlund J."/>
            <person name="Rabe L."/>
            <person name="Hazen T."/>
            <person name="Chakraborty R."/>
            <person name="Goodwin L."/>
            <person name="Shapiro N."/>
        </authorList>
    </citation>
    <scope>NUCLEOTIDE SEQUENCE [LARGE SCALE GENOMIC DNA]</scope>
    <source>
        <strain evidence="3">ATCC 700646 / DSM 10631 / Aspo-2</strain>
    </source>
</reference>
<accession>E6VYS8</accession>
<dbReference type="Proteomes" id="UP000002191">
    <property type="component" value="Chromosome"/>
</dbReference>
<dbReference type="HOGENOM" id="CLU_1608175_0_0_7"/>
<evidence type="ECO:0008006" key="4">
    <source>
        <dbReference type="Google" id="ProtNLM"/>
    </source>
</evidence>
<dbReference type="STRING" id="643562.Daes_2951"/>
<protein>
    <recommendedName>
        <fullName evidence="4">Lipoprotein</fullName>
    </recommendedName>
</protein>
<sequence length="165" mass="18823" precursor="true">MKEDFGLKEETGLKKTLCAPLALMMFLLVASGAAAQSGECNAIPWGEPLSALEQLEYSHTGDGIRYYRVTKVEACGISKIEDTRVTYGFRDNRLYTTIVEIDKAKDVKDVIALLMDEYGLPTHKKEDGWDNYQWENETLKIKLKSQYLTDRIKIGMYYKPLIPKD</sequence>
<organism evidence="2 3">
    <name type="scientific">Pseudodesulfovibrio aespoeensis (strain ATCC 700646 / DSM 10631 / Aspo-2)</name>
    <name type="common">Desulfovibrio aespoeensis</name>
    <dbReference type="NCBI Taxonomy" id="643562"/>
    <lineage>
        <taxon>Bacteria</taxon>
        <taxon>Pseudomonadati</taxon>
        <taxon>Thermodesulfobacteriota</taxon>
        <taxon>Desulfovibrionia</taxon>
        <taxon>Desulfovibrionales</taxon>
        <taxon>Desulfovibrionaceae</taxon>
    </lineage>
</organism>
<keyword evidence="1" id="KW-0732">Signal</keyword>
<gene>
    <name evidence="2" type="ordered locus">Daes_2951</name>
</gene>
<dbReference type="AlphaFoldDB" id="E6VYS8"/>
<evidence type="ECO:0000313" key="3">
    <source>
        <dbReference type="Proteomes" id="UP000002191"/>
    </source>
</evidence>
<reference evidence="3" key="1">
    <citation type="submission" date="2010-12" db="EMBL/GenBank/DDBJ databases">
        <title>Complete sequence of Desulfovibrio aespoeensis Aspo-2.</title>
        <authorList>
            <consortium name="US DOE Joint Genome Institute"/>
            <person name="Lucas S."/>
            <person name="Copeland A."/>
            <person name="Lapidus A."/>
            <person name="Cheng J.-F."/>
            <person name="Goodwin L."/>
            <person name="Pitluck S."/>
            <person name="Chertkov O."/>
            <person name="Misra M."/>
            <person name="Detter J.C."/>
            <person name="Han C."/>
            <person name="Tapia R."/>
            <person name="Land M."/>
            <person name="Hauser L."/>
            <person name="Kyrpides N."/>
            <person name="Ivanova N."/>
            <person name="Ovchinnikova G."/>
            <person name="Pedersen K."/>
            <person name="Jagevall S."/>
            <person name="Hazen T."/>
            <person name="Woyke T."/>
        </authorList>
    </citation>
    <scope>NUCLEOTIDE SEQUENCE [LARGE SCALE GENOMIC DNA]</scope>
    <source>
        <strain evidence="3">ATCC 700646 / DSM 10631 / Aspo-2</strain>
    </source>
</reference>